<dbReference type="EMBL" id="LAQU01000004">
    <property type="protein sequence ID" value="KKB64354.1"/>
    <property type="molecule type" value="Genomic_DNA"/>
</dbReference>
<reference evidence="1 2" key="1">
    <citation type="submission" date="2015-03" db="EMBL/GenBank/DDBJ databases">
        <title>Draft Genome Sequence of Burkholderia andropogonis type strain ICMP2807, isolated from Sorghum bicolor.</title>
        <authorList>
            <person name="Lopes-Santos L."/>
            <person name="Castro D.B."/>
            <person name="Ottoboni L.M."/>
            <person name="Park D."/>
            <person name="Weirc B.S."/>
            <person name="Destefano S.A."/>
        </authorList>
    </citation>
    <scope>NUCLEOTIDE SEQUENCE [LARGE SCALE GENOMIC DNA]</scope>
    <source>
        <strain evidence="1 2">ICMP2807</strain>
    </source>
</reference>
<dbReference type="OrthoDB" id="5296884at2"/>
<dbReference type="InterPro" id="IPR029033">
    <property type="entry name" value="His_PPase_superfam"/>
</dbReference>
<accession>A0A0F5K393</accession>
<evidence type="ECO:0008006" key="3">
    <source>
        <dbReference type="Google" id="ProtNLM"/>
    </source>
</evidence>
<dbReference type="SMART" id="SM00855">
    <property type="entry name" value="PGAM"/>
    <property type="match status" value="1"/>
</dbReference>
<keyword evidence="2" id="KW-1185">Reference proteome</keyword>
<dbReference type="PATRIC" id="fig|28092.6.peg.1240"/>
<evidence type="ECO:0000313" key="1">
    <source>
        <dbReference type="EMBL" id="KKB64354.1"/>
    </source>
</evidence>
<organism evidence="1 2">
    <name type="scientific">Robbsia andropogonis</name>
    <dbReference type="NCBI Taxonomy" id="28092"/>
    <lineage>
        <taxon>Bacteria</taxon>
        <taxon>Pseudomonadati</taxon>
        <taxon>Pseudomonadota</taxon>
        <taxon>Betaproteobacteria</taxon>
        <taxon>Burkholderiales</taxon>
        <taxon>Burkholderiaceae</taxon>
        <taxon>Robbsia</taxon>
    </lineage>
</organism>
<sequence length="270" mass="29537">MDLVLIRHPAVDVPSGVCYGQTDVALLPRFPADTAESQHSVVGTTDLAIPPQTATIALAVANITAHLRERGLVHACFASPLQRCADVAHALTRALPSPGLHDPRDDPRRQQHASLTFAHPHEHAASKARLPASPVIEPRLAELDFGQWEMQRWDDIPRHQIDAWAADILNGRPHHGESVQMLADRCGAWLRELTTTLDSANHEEETDEPAPPPCLLLIGHAGPIRVLTALALDLPLTATLQWPLDFGGAVTLRHRGSRPSPSWTLRQWDG</sequence>
<dbReference type="STRING" id="28092.WM40_05210"/>
<evidence type="ECO:0000313" key="2">
    <source>
        <dbReference type="Proteomes" id="UP000033618"/>
    </source>
</evidence>
<dbReference type="RefSeq" id="WP_046152354.1">
    <property type="nucleotide sequence ID" value="NZ_CADFGU010000008.1"/>
</dbReference>
<proteinExistence type="predicted"/>
<dbReference type="SUPFAM" id="SSF53254">
    <property type="entry name" value="Phosphoglycerate mutase-like"/>
    <property type="match status" value="1"/>
</dbReference>
<comment type="caution">
    <text evidence="1">The sequence shown here is derived from an EMBL/GenBank/DDBJ whole genome shotgun (WGS) entry which is preliminary data.</text>
</comment>
<name>A0A0F5K393_9BURK</name>
<dbReference type="InterPro" id="IPR013078">
    <property type="entry name" value="His_Pase_superF_clade-1"/>
</dbReference>
<gene>
    <name evidence="1" type="ORF">WM40_05210</name>
</gene>
<dbReference type="Proteomes" id="UP000033618">
    <property type="component" value="Unassembled WGS sequence"/>
</dbReference>
<protein>
    <recommendedName>
        <fullName evidence="3">Alpha-ribazole phosphatase</fullName>
    </recommendedName>
</protein>
<dbReference type="AlphaFoldDB" id="A0A0F5K393"/>
<dbReference type="Pfam" id="PF00300">
    <property type="entry name" value="His_Phos_1"/>
    <property type="match status" value="1"/>
</dbReference>
<dbReference type="Gene3D" id="3.40.50.1240">
    <property type="entry name" value="Phosphoglycerate mutase-like"/>
    <property type="match status" value="1"/>
</dbReference>